<evidence type="ECO:0000313" key="4">
    <source>
        <dbReference type="Proteomes" id="UP000295781"/>
    </source>
</evidence>
<dbReference type="Proteomes" id="UP000295781">
    <property type="component" value="Chromosome"/>
</dbReference>
<protein>
    <recommendedName>
        <fullName evidence="2">Ricin B lectin domain-containing protein</fullName>
    </recommendedName>
</protein>
<dbReference type="RefSeq" id="WP_165373490.1">
    <property type="nucleotide sequence ID" value="NZ_CP012670.1"/>
</dbReference>
<dbReference type="Gene3D" id="2.80.10.50">
    <property type="match status" value="3"/>
</dbReference>
<dbReference type="SMART" id="SM00205">
    <property type="entry name" value="THN"/>
    <property type="match status" value="1"/>
</dbReference>
<keyword evidence="1" id="KW-0732">Signal</keyword>
<proteinExistence type="predicted"/>
<dbReference type="PANTHER" id="PTHR31013:SF2">
    <property type="entry name" value="THAUMATIN-LIKE PROTEIN"/>
    <property type="match status" value="1"/>
</dbReference>
<feature type="chain" id="PRO_5020877746" description="Ricin B lectin domain-containing protein" evidence="1">
    <location>
        <begin position="23"/>
        <end position="474"/>
    </location>
</feature>
<dbReference type="CDD" id="cd00161">
    <property type="entry name" value="beta-trefoil_Ricin-like"/>
    <property type="match status" value="1"/>
</dbReference>
<dbReference type="PROSITE" id="PS51367">
    <property type="entry name" value="THAUMATIN_2"/>
    <property type="match status" value="1"/>
</dbReference>
<reference evidence="3 4" key="1">
    <citation type="submission" date="2015-09" db="EMBL/GenBank/DDBJ databases">
        <title>Sorangium comparison.</title>
        <authorList>
            <person name="Zaburannyi N."/>
            <person name="Bunk B."/>
            <person name="Overmann J."/>
            <person name="Mueller R."/>
        </authorList>
    </citation>
    <scope>NUCLEOTIDE SEQUENCE [LARGE SCALE GENOMIC DNA]</scope>
    <source>
        <strain evidence="3 4">So ceGT47</strain>
    </source>
</reference>
<dbReference type="SUPFAM" id="SSF50370">
    <property type="entry name" value="Ricin B-like lectins"/>
    <property type="match status" value="1"/>
</dbReference>
<dbReference type="EMBL" id="CP012670">
    <property type="protein sequence ID" value="AUX26322.1"/>
    <property type="molecule type" value="Genomic_DNA"/>
</dbReference>
<dbReference type="AlphaFoldDB" id="A0A4V0NEI8"/>
<dbReference type="InterPro" id="IPR000772">
    <property type="entry name" value="Ricin_B_lectin"/>
</dbReference>
<feature type="domain" description="Ricin B lectin" evidence="2">
    <location>
        <begin position="43"/>
        <end position="181"/>
    </location>
</feature>
<dbReference type="Pfam" id="PF00314">
    <property type="entry name" value="Thaumatin"/>
    <property type="match status" value="1"/>
</dbReference>
<dbReference type="PROSITE" id="PS51257">
    <property type="entry name" value="PROKAR_LIPOPROTEIN"/>
    <property type="match status" value="1"/>
</dbReference>
<dbReference type="Gene3D" id="2.60.110.10">
    <property type="entry name" value="Thaumatin"/>
    <property type="match status" value="1"/>
</dbReference>
<evidence type="ECO:0000259" key="2">
    <source>
        <dbReference type="SMART" id="SM00458"/>
    </source>
</evidence>
<gene>
    <name evidence="3" type="ORF">SOCEGT47_068830</name>
</gene>
<dbReference type="SMART" id="SM00458">
    <property type="entry name" value="RICIN"/>
    <property type="match status" value="1"/>
</dbReference>
<evidence type="ECO:0000313" key="3">
    <source>
        <dbReference type="EMBL" id="AUX26322.1"/>
    </source>
</evidence>
<dbReference type="PROSITE" id="PS50231">
    <property type="entry name" value="RICIN_B_LECTIN"/>
    <property type="match status" value="1"/>
</dbReference>
<dbReference type="Pfam" id="PF14200">
    <property type="entry name" value="RicinB_lectin_2"/>
    <property type="match status" value="1"/>
</dbReference>
<dbReference type="InterPro" id="IPR037176">
    <property type="entry name" value="Osmotin/thaumatin-like_sf"/>
</dbReference>
<dbReference type="InterPro" id="IPR001938">
    <property type="entry name" value="Thaumatin"/>
</dbReference>
<feature type="signal peptide" evidence="1">
    <location>
        <begin position="1"/>
        <end position="22"/>
    </location>
</feature>
<dbReference type="PANTHER" id="PTHR31013">
    <property type="entry name" value="THAUMATIN FAMILY PROTEIN-RELATED"/>
    <property type="match status" value="1"/>
</dbReference>
<accession>A0A4V0NEI8</accession>
<dbReference type="InterPro" id="IPR035992">
    <property type="entry name" value="Ricin_B-like_lectins"/>
</dbReference>
<sequence length="474" mass="50944">MIRRVTCGSLFLLLGACMAVDAELPGEQVQDDPEAAVVSSVSDGIYVIRSVATNKCLDIPRSSKANGAKVQQWTCNGTDAQKFRLTSIDGTRYSLVNINSNKAIDVKDASRAQNADIIQYDYRGGHNQQFQITNRGGAHFSLHPRHNPAMALDLYWGRPDDGTPIVQYTYEGRDNQKWTLDRVSDGGGSTGGPVGDSGPLPTRLRIRSQCAEPIWIAHSGNVSDPQNIRLTRGQHHDYDIPDAGVSATRFWPKVGCDASGRNCTIGDSVAPCPAGGCQPPVDSKFEATFAPKGGAADTWYNASQVDGYTLPFKIVPRGKGAETGNCVTSDASHLSLDRCPSDEDLSGGGRFPALAHADLRIRDAAGRTIGCLSPCKKWNYPAPWGYGRSESEDPGVHLCCPTPIDPASGQCTVERGCMDSPMCNDASDPLSVVHTDYVKVMGQMAPTTYSFAYDDAAGLHNCPSETTFEVTFCP</sequence>
<dbReference type="SUPFAM" id="SSF49870">
    <property type="entry name" value="Osmotin, thaumatin-like protein"/>
    <property type="match status" value="1"/>
</dbReference>
<evidence type="ECO:0000256" key="1">
    <source>
        <dbReference type="SAM" id="SignalP"/>
    </source>
</evidence>
<name>A0A4V0NEI8_SORCE</name>
<organism evidence="3 4">
    <name type="scientific">Sorangium cellulosum</name>
    <name type="common">Polyangium cellulosum</name>
    <dbReference type="NCBI Taxonomy" id="56"/>
    <lineage>
        <taxon>Bacteria</taxon>
        <taxon>Pseudomonadati</taxon>
        <taxon>Myxococcota</taxon>
        <taxon>Polyangia</taxon>
        <taxon>Polyangiales</taxon>
        <taxon>Polyangiaceae</taxon>
        <taxon>Sorangium</taxon>
    </lineage>
</organism>